<proteinExistence type="predicted"/>
<comment type="caution">
    <text evidence="2">The sequence shown here is derived from an EMBL/GenBank/DDBJ whole genome shotgun (WGS) entry which is preliminary data.</text>
</comment>
<feature type="signal peptide" evidence="1">
    <location>
        <begin position="1"/>
        <end position="26"/>
    </location>
</feature>
<evidence type="ECO:0000313" key="3">
    <source>
        <dbReference type="Proteomes" id="UP000439983"/>
    </source>
</evidence>
<sequence length="136" mass="14204">MARRVDKWRVAVRMLAAFALVFLSFAHKPAVSKTLGPAAAADYLLPDGTFADICFGTDGVNHDAGQQGKAPNIAPVCEACRLAGSVLLPAPPQESTPAENGNWLAKAAVIKTEAALTPLRLLPPSRGPPTSVVTFS</sequence>
<name>A0A6N7LIE3_SINTE</name>
<keyword evidence="1" id="KW-0732">Signal</keyword>
<dbReference type="Proteomes" id="UP000439983">
    <property type="component" value="Unassembled WGS sequence"/>
</dbReference>
<evidence type="ECO:0008006" key="4">
    <source>
        <dbReference type="Google" id="ProtNLM"/>
    </source>
</evidence>
<evidence type="ECO:0000256" key="1">
    <source>
        <dbReference type="SAM" id="SignalP"/>
    </source>
</evidence>
<gene>
    <name evidence="2" type="ORF">GHK62_20610</name>
</gene>
<dbReference type="AlphaFoldDB" id="A0A6N7LIE3"/>
<protein>
    <recommendedName>
        <fullName evidence="4">DUF2946 domain-containing protein</fullName>
    </recommendedName>
</protein>
<dbReference type="OrthoDB" id="7744280at2"/>
<dbReference type="EMBL" id="WITC01000085">
    <property type="protein sequence ID" value="MQX17080.1"/>
    <property type="molecule type" value="Genomic_DNA"/>
</dbReference>
<reference evidence="2 3" key="1">
    <citation type="journal article" date="2013" name="Genome Biol.">
        <title>Comparative genomics of the core and accessory genomes of 48 Sinorhizobium strains comprising five genospecies.</title>
        <authorList>
            <person name="Sugawara M."/>
            <person name="Epstein B."/>
            <person name="Badgley B.D."/>
            <person name="Unno T."/>
            <person name="Xu L."/>
            <person name="Reese J."/>
            <person name="Gyaneshwar P."/>
            <person name="Denny R."/>
            <person name="Mudge J."/>
            <person name="Bharti A.K."/>
            <person name="Farmer A.D."/>
            <person name="May G.D."/>
            <person name="Woodward J.E."/>
            <person name="Medigue C."/>
            <person name="Vallenet D."/>
            <person name="Lajus A."/>
            <person name="Rouy Z."/>
            <person name="Martinez-Vaz B."/>
            <person name="Tiffin P."/>
            <person name="Young N.D."/>
            <person name="Sadowsky M.J."/>
        </authorList>
    </citation>
    <scope>NUCLEOTIDE SEQUENCE [LARGE SCALE GENOMIC DNA]</scope>
    <source>
        <strain evidence="2 3">USDA4894</strain>
    </source>
</reference>
<accession>A0A6N7LIE3</accession>
<dbReference type="RefSeq" id="WP_153440974.1">
    <property type="nucleotide sequence ID" value="NZ_JACIGA010000009.1"/>
</dbReference>
<keyword evidence="3" id="KW-1185">Reference proteome</keyword>
<feature type="chain" id="PRO_5026921828" description="DUF2946 domain-containing protein" evidence="1">
    <location>
        <begin position="27"/>
        <end position="136"/>
    </location>
</feature>
<organism evidence="2 3">
    <name type="scientific">Sinorhizobium terangae</name>
    <dbReference type="NCBI Taxonomy" id="110322"/>
    <lineage>
        <taxon>Bacteria</taxon>
        <taxon>Pseudomonadati</taxon>
        <taxon>Pseudomonadota</taxon>
        <taxon>Alphaproteobacteria</taxon>
        <taxon>Hyphomicrobiales</taxon>
        <taxon>Rhizobiaceae</taxon>
        <taxon>Sinorhizobium/Ensifer group</taxon>
        <taxon>Sinorhizobium</taxon>
    </lineage>
</organism>
<evidence type="ECO:0000313" key="2">
    <source>
        <dbReference type="EMBL" id="MQX17080.1"/>
    </source>
</evidence>